<dbReference type="EMBL" id="MNCJ02000320">
    <property type="protein sequence ID" value="KAF5804700.1"/>
    <property type="molecule type" value="Genomic_DNA"/>
</dbReference>
<dbReference type="Proteomes" id="UP000215914">
    <property type="component" value="Unassembled WGS sequence"/>
</dbReference>
<dbReference type="Gramene" id="mRNA:HanXRQr2_Chr05g0200211">
    <property type="protein sequence ID" value="CDS:HanXRQr2_Chr05g0200211.1"/>
    <property type="gene ID" value="HanXRQr2_Chr05g0200211"/>
</dbReference>
<accession>A0A9K3IZ63</accession>
<evidence type="ECO:0000313" key="2">
    <source>
        <dbReference type="EMBL" id="KAF5804700.1"/>
    </source>
</evidence>
<keyword evidence="1" id="KW-1133">Transmembrane helix</keyword>
<keyword evidence="1" id="KW-0812">Transmembrane</keyword>
<reference evidence="2" key="1">
    <citation type="journal article" date="2017" name="Nature">
        <title>The sunflower genome provides insights into oil metabolism, flowering and Asterid evolution.</title>
        <authorList>
            <person name="Badouin H."/>
            <person name="Gouzy J."/>
            <person name="Grassa C.J."/>
            <person name="Murat F."/>
            <person name="Staton S.E."/>
            <person name="Cottret L."/>
            <person name="Lelandais-Briere C."/>
            <person name="Owens G.L."/>
            <person name="Carrere S."/>
            <person name="Mayjonade B."/>
            <person name="Legrand L."/>
            <person name="Gill N."/>
            <person name="Kane N.C."/>
            <person name="Bowers J.E."/>
            <person name="Hubner S."/>
            <person name="Bellec A."/>
            <person name="Berard A."/>
            <person name="Berges H."/>
            <person name="Blanchet N."/>
            <person name="Boniface M.C."/>
            <person name="Brunel D."/>
            <person name="Catrice O."/>
            <person name="Chaidir N."/>
            <person name="Claudel C."/>
            <person name="Donnadieu C."/>
            <person name="Faraut T."/>
            <person name="Fievet G."/>
            <person name="Helmstetter N."/>
            <person name="King M."/>
            <person name="Knapp S.J."/>
            <person name="Lai Z."/>
            <person name="Le Paslier M.C."/>
            <person name="Lippi Y."/>
            <person name="Lorenzon L."/>
            <person name="Mandel J.R."/>
            <person name="Marage G."/>
            <person name="Marchand G."/>
            <person name="Marquand E."/>
            <person name="Bret-Mestries E."/>
            <person name="Morien E."/>
            <person name="Nambeesan S."/>
            <person name="Nguyen T."/>
            <person name="Pegot-Espagnet P."/>
            <person name="Pouilly N."/>
            <person name="Raftis F."/>
            <person name="Sallet E."/>
            <person name="Schiex T."/>
            <person name="Thomas J."/>
            <person name="Vandecasteele C."/>
            <person name="Vares D."/>
            <person name="Vear F."/>
            <person name="Vautrin S."/>
            <person name="Crespi M."/>
            <person name="Mangin B."/>
            <person name="Burke J.M."/>
            <person name="Salse J."/>
            <person name="Munos S."/>
            <person name="Vincourt P."/>
            <person name="Rieseberg L.H."/>
            <person name="Langlade N.B."/>
        </authorList>
    </citation>
    <scope>NUCLEOTIDE SEQUENCE</scope>
    <source>
        <tissue evidence="2">Leaves</tissue>
    </source>
</reference>
<sequence>MSKLVWVPVPNLPNRKILSTNSVPTFGVPVTGSLLFFTILYRYRNRYFRYQYRLCIGWHRAHSYP</sequence>
<keyword evidence="3" id="KW-1185">Reference proteome</keyword>
<comment type="caution">
    <text evidence="2">The sequence shown here is derived from an EMBL/GenBank/DDBJ whole genome shotgun (WGS) entry which is preliminary data.</text>
</comment>
<evidence type="ECO:0000256" key="1">
    <source>
        <dbReference type="SAM" id="Phobius"/>
    </source>
</evidence>
<dbReference type="AlphaFoldDB" id="A0A9K3IZ63"/>
<gene>
    <name evidence="2" type="ORF">HanXRQr2_Chr05g0200211</name>
</gene>
<evidence type="ECO:0000313" key="3">
    <source>
        <dbReference type="Proteomes" id="UP000215914"/>
    </source>
</evidence>
<reference evidence="2" key="2">
    <citation type="submission" date="2020-06" db="EMBL/GenBank/DDBJ databases">
        <title>Helianthus annuus Genome sequencing and assembly Release 2.</title>
        <authorList>
            <person name="Gouzy J."/>
            <person name="Langlade N."/>
            <person name="Munos S."/>
        </authorList>
    </citation>
    <scope>NUCLEOTIDE SEQUENCE</scope>
    <source>
        <tissue evidence="2">Leaves</tissue>
    </source>
</reference>
<keyword evidence="1" id="KW-0472">Membrane</keyword>
<name>A0A9K3IZ63_HELAN</name>
<protein>
    <submittedName>
        <fullName evidence="2">Uncharacterized protein</fullName>
    </submittedName>
</protein>
<organism evidence="2 3">
    <name type="scientific">Helianthus annuus</name>
    <name type="common">Common sunflower</name>
    <dbReference type="NCBI Taxonomy" id="4232"/>
    <lineage>
        <taxon>Eukaryota</taxon>
        <taxon>Viridiplantae</taxon>
        <taxon>Streptophyta</taxon>
        <taxon>Embryophyta</taxon>
        <taxon>Tracheophyta</taxon>
        <taxon>Spermatophyta</taxon>
        <taxon>Magnoliopsida</taxon>
        <taxon>eudicotyledons</taxon>
        <taxon>Gunneridae</taxon>
        <taxon>Pentapetalae</taxon>
        <taxon>asterids</taxon>
        <taxon>campanulids</taxon>
        <taxon>Asterales</taxon>
        <taxon>Asteraceae</taxon>
        <taxon>Asteroideae</taxon>
        <taxon>Heliantheae alliance</taxon>
        <taxon>Heliantheae</taxon>
        <taxon>Helianthus</taxon>
    </lineage>
</organism>
<feature type="transmembrane region" description="Helical" evidence="1">
    <location>
        <begin position="23"/>
        <end position="43"/>
    </location>
</feature>
<proteinExistence type="predicted"/>